<accession>A0A0G4IXW8</accession>
<organism evidence="6 7">
    <name type="scientific">Plasmodiophora brassicae</name>
    <name type="common">Clubroot disease agent</name>
    <dbReference type="NCBI Taxonomy" id="37360"/>
    <lineage>
        <taxon>Eukaryota</taxon>
        <taxon>Sar</taxon>
        <taxon>Rhizaria</taxon>
        <taxon>Endomyxa</taxon>
        <taxon>Phytomyxea</taxon>
        <taxon>Plasmodiophorida</taxon>
        <taxon>Plasmodiophoridae</taxon>
        <taxon>Plasmodiophora</taxon>
    </lineage>
</organism>
<keyword evidence="2" id="KW-0812">Transmembrane</keyword>
<evidence type="ECO:0000256" key="5">
    <source>
        <dbReference type="ARBA" id="ARBA00023136"/>
    </source>
</evidence>
<evidence type="ECO:0000313" key="7">
    <source>
        <dbReference type="Proteomes" id="UP000039324"/>
    </source>
</evidence>
<evidence type="ECO:0000313" key="6">
    <source>
        <dbReference type="EMBL" id="CEP00168.1"/>
    </source>
</evidence>
<dbReference type="AlphaFoldDB" id="A0A0G4IXW8"/>
<keyword evidence="4" id="KW-1133">Transmembrane helix</keyword>
<dbReference type="PANTHER" id="PTHR45773">
    <property type="entry name" value="SLIT AND NTRK-LIKE PROTEIN 4-RELATED"/>
    <property type="match status" value="1"/>
</dbReference>
<comment type="subcellular location">
    <subcellularLocation>
        <location evidence="1">Membrane</location>
        <topology evidence="1">Single-pass type I membrane protein</topology>
    </subcellularLocation>
</comment>
<dbReference type="SUPFAM" id="SSF52058">
    <property type="entry name" value="L domain-like"/>
    <property type="match status" value="1"/>
</dbReference>
<keyword evidence="5" id="KW-0472">Membrane</keyword>
<keyword evidence="3" id="KW-0732">Signal</keyword>
<gene>
    <name evidence="6" type="ORF">PBRA_007902</name>
</gene>
<dbReference type="PANTHER" id="PTHR45773:SF10">
    <property type="match status" value="1"/>
</dbReference>
<evidence type="ECO:0000256" key="3">
    <source>
        <dbReference type="ARBA" id="ARBA00022729"/>
    </source>
</evidence>
<evidence type="ECO:0008006" key="8">
    <source>
        <dbReference type="Google" id="ProtNLM"/>
    </source>
</evidence>
<dbReference type="Gene3D" id="3.80.10.10">
    <property type="entry name" value="Ribonuclease Inhibitor"/>
    <property type="match status" value="1"/>
</dbReference>
<keyword evidence="7" id="KW-1185">Reference proteome</keyword>
<dbReference type="GO" id="GO:0016020">
    <property type="term" value="C:membrane"/>
    <property type="evidence" value="ECO:0007669"/>
    <property type="project" value="UniProtKB-SubCell"/>
</dbReference>
<dbReference type="STRING" id="37360.A0A0G4IXW8"/>
<evidence type="ECO:0000256" key="4">
    <source>
        <dbReference type="ARBA" id="ARBA00022989"/>
    </source>
</evidence>
<dbReference type="Pfam" id="PF13855">
    <property type="entry name" value="LRR_8"/>
    <property type="match status" value="1"/>
</dbReference>
<evidence type="ECO:0000256" key="1">
    <source>
        <dbReference type="ARBA" id="ARBA00004479"/>
    </source>
</evidence>
<reference evidence="6 7" key="1">
    <citation type="submission" date="2015-02" db="EMBL/GenBank/DDBJ databases">
        <authorList>
            <person name="Chooi Y.-H."/>
        </authorList>
    </citation>
    <scope>NUCLEOTIDE SEQUENCE [LARGE SCALE GENOMIC DNA]</scope>
    <source>
        <strain evidence="6">E3</strain>
    </source>
</reference>
<proteinExistence type="predicted"/>
<dbReference type="Proteomes" id="UP000039324">
    <property type="component" value="Unassembled WGS sequence"/>
</dbReference>
<evidence type="ECO:0000256" key="2">
    <source>
        <dbReference type="ARBA" id="ARBA00022692"/>
    </source>
</evidence>
<dbReference type="EMBL" id="CDSF01000098">
    <property type="protein sequence ID" value="CEP00168.1"/>
    <property type="molecule type" value="Genomic_DNA"/>
</dbReference>
<protein>
    <recommendedName>
        <fullName evidence="8">LRRNT domain-containing protein</fullName>
    </recommendedName>
</protein>
<dbReference type="OrthoDB" id="676979at2759"/>
<dbReference type="InterPro" id="IPR032675">
    <property type="entry name" value="LRR_dom_sf"/>
</dbReference>
<name>A0A0G4IXW8_PLABS</name>
<dbReference type="InterPro" id="IPR001611">
    <property type="entry name" value="Leu-rich_rpt"/>
</dbReference>
<sequence length="181" mass="18687">MAVVVLIMCTGVRGDNLCQRVAATLPNACTATTLALNGNDITGINDGALGAFSGVQALYLNDNKIVSLTQNAFVGMYSLAAIYLNNNVLQSVGDHTFDVVAGTLNTALYDNAQLVSLPVNLFAMMNVMGGITMDTGMSSLTCIPYAPPQGAYLYPSGLPYCSPRVSLAPAAGATSSGDTHV</sequence>